<keyword evidence="2" id="KW-1185">Reference proteome</keyword>
<sequence length="337" mass="39314">MLKLNYFFLIYLFPILLSCNTTVKETQERPNEINDIQNNYSEVVEDFYSWYLNQYYNKKNKNPFIPKYQKTGNGKIGLNVSDYSSRLDQVPHLSESFKESLIKKCKECNNLMLESLELNSFDPEYDADFYLGKNKDYKCDFLRKDIILGGQGEAVTAIKINEVEITKVDNQRLVHAYSLIDNSIFSYLDILVENNENGDYKIDSISVFFNKPKSNIKNNYSFNRSDWIGKYHLTQDKGKIDEFSSIVIGYQINITKDSSLFIGQGYQTNFIDLCSIKKDGDTLKLYYDSTLEGTNYNETEDSPLLKLYKKQNRYYVTSPVISVNTNNNSEIEFEKFE</sequence>
<protein>
    <submittedName>
        <fullName evidence="1">Uncharacterized protein</fullName>
    </submittedName>
</protein>
<dbReference type="Proteomes" id="UP000659388">
    <property type="component" value="Unassembled WGS sequence"/>
</dbReference>
<reference evidence="1" key="1">
    <citation type="submission" date="2021-01" db="EMBL/GenBank/DDBJ databases">
        <title>Fulvivirga kasyanovii gen. nov., sp nov., a novel member of the phylum Bacteroidetes isolated from seawater in a mussel farm.</title>
        <authorList>
            <person name="Zhao L.-H."/>
            <person name="Wang Z.-J."/>
        </authorList>
    </citation>
    <scope>NUCLEOTIDE SEQUENCE</scope>
    <source>
        <strain evidence="1">2943</strain>
    </source>
</reference>
<dbReference type="Pfam" id="PF19453">
    <property type="entry name" value="DUF5991"/>
    <property type="match status" value="1"/>
</dbReference>
<dbReference type="AlphaFoldDB" id="A0A937K3H7"/>
<comment type="caution">
    <text evidence="1">The sequence shown here is derived from an EMBL/GenBank/DDBJ whole genome shotgun (WGS) entry which is preliminary data.</text>
</comment>
<evidence type="ECO:0000313" key="1">
    <source>
        <dbReference type="EMBL" id="MBL3658992.1"/>
    </source>
</evidence>
<organism evidence="1 2">
    <name type="scientific">Fulvivirga sediminis</name>
    <dbReference type="NCBI Taxonomy" id="2803949"/>
    <lineage>
        <taxon>Bacteria</taxon>
        <taxon>Pseudomonadati</taxon>
        <taxon>Bacteroidota</taxon>
        <taxon>Cytophagia</taxon>
        <taxon>Cytophagales</taxon>
        <taxon>Fulvivirgaceae</taxon>
        <taxon>Fulvivirga</taxon>
    </lineage>
</organism>
<gene>
    <name evidence="1" type="ORF">JL102_22790</name>
</gene>
<evidence type="ECO:0000313" key="2">
    <source>
        <dbReference type="Proteomes" id="UP000659388"/>
    </source>
</evidence>
<dbReference type="RefSeq" id="WP_202246786.1">
    <property type="nucleotide sequence ID" value="NZ_JAESIY010000022.1"/>
</dbReference>
<accession>A0A937K3H7</accession>
<dbReference type="EMBL" id="JAESIY010000022">
    <property type="protein sequence ID" value="MBL3658992.1"/>
    <property type="molecule type" value="Genomic_DNA"/>
</dbReference>
<dbReference type="InterPro" id="IPR046033">
    <property type="entry name" value="DUF5991"/>
</dbReference>
<proteinExistence type="predicted"/>
<dbReference type="PROSITE" id="PS51257">
    <property type="entry name" value="PROKAR_LIPOPROTEIN"/>
    <property type="match status" value="1"/>
</dbReference>
<name>A0A937K3H7_9BACT</name>